<keyword evidence="2" id="KW-1133">Transmembrane helix</keyword>
<protein>
    <recommendedName>
        <fullName evidence="3">Peptidase M56 domain-containing protein</fullName>
    </recommendedName>
</protein>
<feature type="transmembrane region" description="Helical" evidence="2">
    <location>
        <begin position="33"/>
        <end position="50"/>
    </location>
</feature>
<dbReference type="InterPro" id="IPR052173">
    <property type="entry name" value="Beta-lactam_resp_regulator"/>
</dbReference>
<evidence type="ECO:0000313" key="4">
    <source>
        <dbReference type="EMBL" id="TDK44876.1"/>
    </source>
</evidence>
<comment type="caution">
    <text evidence="4">The sequence shown here is derived from an EMBL/GenBank/DDBJ whole genome shotgun (WGS) entry which is preliminary data.</text>
</comment>
<evidence type="ECO:0000313" key="5">
    <source>
        <dbReference type="Proteomes" id="UP000295438"/>
    </source>
</evidence>
<gene>
    <name evidence="4" type="ORF">E1898_09900</name>
</gene>
<feature type="domain" description="Peptidase M56" evidence="3">
    <location>
        <begin position="168"/>
        <end position="261"/>
    </location>
</feature>
<dbReference type="EMBL" id="SMUW01000033">
    <property type="protein sequence ID" value="TDK44876.1"/>
    <property type="molecule type" value="Genomic_DNA"/>
</dbReference>
<dbReference type="Proteomes" id="UP000295438">
    <property type="component" value="Unassembled WGS sequence"/>
</dbReference>
<dbReference type="PANTHER" id="PTHR34978">
    <property type="entry name" value="POSSIBLE SENSOR-TRANSDUCER PROTEIN BLAR"/>
    <property type="match status" value="1"/>
</dbReference>
<evidence type="ECO:0000256" key="1">
    <source>
        <dbReference type="SAM" id="MobiDB-lite"/>
    </source>
</evidence>
<feature type="transmembrane region" description="Helical" evidence="2">
    <location>
        <begin position="271"/>
        <end position="289"/>
    </location>
</feature>
<feature type="region of interest" description="Disordered" evidence="1">
    <location>
        <begin position="735"/>
        <end position="754"/>
    </location>
</feature>
<proteinExistence type="predicted"/>
<keyword evidence="2" id="KW-0472">Membrane</keyword>
<feature type="transmembrane region" description="Helical" evidence="2">
    <location>
        <begin position="97"/>
        <end position="115"/>
    </location>
</feature>
<dbReference type="AlphaFoldDB" id="A0A4R5V0H0"/>
<dbReference type="InterPro" id="IPR008756">
    <property type="entry name" value="Peptidase_M56"/>
</dbReference>
<keyword evidence="2" id="KW-0812">Transmembrane</keyword>
<name>A0A4R5V0H0_9BACT</name>
<reference evidence="4 5" key="1">
    <citation type="submission" date="2019-03" db="EMBL/GenBank/DDBJ databases">
        <title>Algoriphagus aquimaris sp. nov., isolated form marine sediment in Pohang, Korea.</title>
        <authorList>
            <person name="Kim J."/>
            <person name="Yoon S.-H."/>
            <person name="Lee S.-S."/>
        </authorList>
    </citation>
    <scope>NUCLEOTIDE SEQUENCE [LARGE SCALE GENOMIC DNA]</scope>
    <source>
        <strain evidence="4 5">F21</strain>
    </source>
</reference>
<sequence length="754" mass="87850">MEYLLKSILCLLLLLLFYRLFLQQEVLYRFNRFYLLFAVLISFLLPLNQIEIPDSTPSEWVVLENLDGMSVNSQGDFQQNFEKAESPNSPLQFPWKALGIGLYGLVSLIFAYRFFWNIRVLKNKANSNIRVVYQDQVLVLLEEDTLPYSFLNFIFVHKKSFEAEGLSDAIFEHERCHVQEKHSLDLIFIEFLMIPFWFQPGLYWAKQSIQLNHEFIADRAAIQKVDQISYQRQLLSLAISSTQHPLTSRLNFSLTKKRMQMMSKKHKPIRTALKLLFLIPMMGLIYYGFSEHVKKPFDAPRHEVHIFPMEVESSENLYDLTFYLATEGRFILNDPQSEDVQQIAQLSTVLDQLPDKELLIRMFIHEGNSMGEIDAVTSIFREHGIRRLVWVDGQGQDQLVEDLDQNYKLVSDQSSQKMTKAEYYSQTKFILKYPDGELEEKSYKALPQNLKDGLPDTPSKIEAKAPSADQFESWKDGNEFALWLDGEVIPNSKLDEISQEEIVHFFSSFVYKNARSERFPQNYQVNLYTKEAFENSFGEFSDPRTKPLRGTVTIPVDEPKNQSFSTNTNPVSLYQKELKAYHEKLNKGVHFIEKDKRDQEELLEEFLDLGGKYFRLKVEDKRQTERPTHPFSPYIRLKKEDGYYFKLREDLTEEELKRLPPPPPPANGLKSTASTQITSGLLESYQKMLLAYDLKKYEMRLQFSGNSAKREAIFEEFIRVQNVFLALDDAEKKLVNPPTSPSMPSRTKLGSDIC</sequence>
<dbReference type="Pfam" id="PF05569">
    <property type="entry name" value="Peptidase_M56"/>
    <property type="match status" value="1"/>
</dbReference>
<dbReference type="RefSeq" id="WP_133390744.1">
    <property type="nucleotide sequence ID" value="NZ_SMUW01000033.1"/>
</dbReference>
<keyword evidence="5" id="KW-1185">Reference proteome</keyword>
<evidence type="ECO:0000259" key="3">
    <source>
        <dbReference type="Pfam" id="PF05569"/>
    </source>
</evidence>
<feature type="transmembrane region" description="Helical" evidence="2">
    <location>
        <begin position="6"/>
        <end position="21"/>
    </location>
</feature>
<organism evidence="4 5">
    <name type="scientific">Algoriphagus formosus</name>
    <dbReference type="NCBI Taxonomy" id="2007308"/>
    <lineage>
        <taxon>Bacteria</taxon>
        <taxon>Pseudomonadati</taxon>
        <taxon>Bacteroidota</taxon>
        <taxon>Cytophagia</taxon>
        <taxon>Cytophagales</taxon>
        <taxon>Cyclobacteriaceae</taxon>
        <taxon>Algoriphagus</taxon>
    </lineage>
</organism>
<evidence type="ECO:0000256" key="2">
    <source>
        <dbReference type="SAM" id="Phobius"/>
    </source>
</evidence>
<accession>A0A4R5V0H0</accession>
<dbReference type="PANTHER" id="PTHR34978:SF3">
    <property type="entry name" value="SLR0241 PROTEIN"/>
    <property type="match status" value="1"/>
</dbReference>